<dbReference type="Proteomes" id="UP001430374">
    <property type="component" value="Unassembled WGS sequence"/>
</dbReference>
<dbReference type="InterPro" id="IPR017642">
    <property type="entry name" value="DNA_S_mod_DndB"/>
</dbReference>
<evidence type="ECO:0000313" key="2">
    <source>
        <dbReference type="Proteomes" id="UP001430374"/>
    </source>
</evidence>
<dbReference type="InterPro" id="IPR017601">
    <property type="entry name" value="DGQHR-contain_dom"/>
</dbReference>
<name>A0ABS9CCK3_9FLAO</name>
<proteinExistence type="predicted"/>
<sequence length="410" mass="48079">MKIPALRAKIGDWDYYVTTLTFQQVSQFVSKIDEHLHKSESLQDLIQRSITKNFISIKDYIINQPSVFFNSLVLAVYDDYPNWQEIEFKYDDTETYQMGLLDFPGNHKIFPVDGQHRVEGIKAALKEKPELKDQKIAAIFIGHKNDDAGKQRTRRLFTTLNRYAKPVLLDDIIALDEDDTVAITTRYLLEEYDLFTGKRVIYAKQKAIPTTNKEAITSIITLYQANLELFKVFYEEKFNKKPTQKVLGEYLKFRPANEDIEAFREFCISYWDAFKTKLSFISEYVNTEENSADAYRNNETGGNLLFRPIGLLPFVKSSLLIYQREEKTFDQIFERFNEVNFNINSKPWLNVVWNQIEKKMIMSSDSVTQNLLIYLYADNILTEKELRKLKEGYASKISYEQDIDNVLEEI</sequence>
<evidence type="ECO:0000313" key="1">
    <source>
        <dbReference type="EMBL" id="MCF2221101.1"/>
    </source>
</evidence>
<dbReference type="CDD" id="cd16414">
    <property type="entry name" value="dndB_like"/>
    <property type="match status" value="1"/>
</dbReference>
<dbReference type="Pfam" id="PF14072">
    <property type="entry name" value="DndB"/>
    <property type="match status" value="1"/>
</dbReference>
<dbReference type="RefSeq" id="WP_235132447.1">
    <property type="nucleotide sequence ID" value="NZ_JACSGT010000002.1"/>
</dbReference>
<reference evidence="1" key="1">
    <citation type="submission" date="2021-08" db="EMBL/GenBank/DDBJ databases">
        <title>Complete genome sequence of Chryseobacterium sp strain PS-8.</title>
        <authorList>
            <person name="Das S.K."/>
        </authorList>
    </citation>
    <scope>NUCLEOTIDE SEQUENCE</scope>
    <source>
        <strain evidence="1">PS-8</strain>
    </source>
</reference>
<accession>A0ABS9CCK3</accession>
<dbReference type="NCBIfam" id="TIGR03187">
    <property type="entry name" value="DGQHR"/>
    <property type="match status" value="1"/>
</dbReference>
<gene>
    <name evidence="1" type="ORF">H9Q08_17580</name>
</gene>
<protein>
    <submittedName>
        <fullName evidence="1">DGQHR domain-containing protein</fullName>
    </submittedName>
</protein>
<organism evidence="1 2">
    <name type="scientific">Chryseobacterium indicum</name>
    <dbReference type="NCBI Taxonomy" id="2766954"/>
    <lineage>
        <taxon>Bacteria</taxon>
        <taxon>Pseudomonadati</taxon>
        <taxon>Bacteroidota</taxon>
        <taxon>Flavobacteriia</taxon>
        <taxon>Flavobacteriales</taxon>
        <taxon>Weeksellaceae</taxon>
        <taxon>Chryseobacterium group</taxon>
        <taxon>Chryseobacterium</taxon>
    </lineage>
</organism>
<comment type="caution">
    <text evidence="1">The sequence shown here is derived from an EMBL/GenBank/DDBJ whole genome shotgun (WGS) entry which is preliminary data.</text>
</comment>
<keyword evidence="2" id="KW-1185">Reference proteome</keyword>
<dbReference type="EMBL" id="JACSGT010000002">
    <property type="protein sequence ID" value="MCF2221101.1"/>
    <property type="molecule type" value="Genomic_DNA"/>
</dbReference>